<keyword evidence="2" id="KW-1185">Reference proteome</keyword>
<accession>A0A9P4JAV8</accession>
<protein>
    <submittedName>
        <fullName evidence="1">Uncharacterized protein</fullName>
    </submittedName>
</protein>
<sequence length="91" mass="10277">MKEPLTAAWGLLISDCYVLHFFPASDDDSDGEAKVQSITWEGNSNGLQCGAEQAKKEAVMVSRWILHCDFETLPDYPSSAMWQSYWKVDTE</sequence>
<name>A0A9P4JAV8_9PEZI</name>
<gene>
    <name evidence="1" type="ORF">K461DRAFT_275414</name>
</gene>
<proteinExistence type="predicted"/>
<organism evidence="1 2">
    <name type="scientific">Myriangium duriaei CBS 260.36</name>
    <dbReference type="NCBI Taxonomy" id="1168546"/>
    <lineage>
        <taxon>Eukaryota</taxon>
        <taxon>Fungi</taxon>
        <taxon>Dikarya</taxon>
        <taxon>Ascomycota</taxon>
        <taxon>Pezizomycotina</taxon>
        <taxon>Dothideomycetes</taxon>
        <taxon>Dothideomycetidae</taxon>
        <taxon>Myriangiales</taxon>
        <taxon>Myriangiaceae</taxon>
        <taxon>Myriangium</taxon>
    </lineage>
</organism>
<comment type="caution">
    <text evidence="1">The sequence shown here is derived from an EMBL/GenBank/DDBJ whole genome shotgun (WGS) entry which is preliminary data.</text>
</comment>
<dbReference type="Proteomes" id="UP000799439">
    <property type="component" value="Unassembled WGS sequence"/>
</dbReference>
<dbReference type="OrthoDB" id="4521980at2759"/>
<dbReference type="AlphaFoldDB" id="A0A9P4JAV8"/>
<evidence type="ECO:0000313" key="1">
    <source>
        <dbReference type="EMBL" id="KAF2156295.1"/>
    </source>
</evidence>
<evidence type="ECO:0000313" key="2">
    <source>
        <dbReference type="Proteomes" id="UP000799439"/>
    </source>
</evidence>
<reference evidence="1" key="1">
    <citation type="journal article" date="2020" name="Stud. Mycol.">
        <title>101 Dothideomycetes genomes: a test case for predicting lifestyles and emergence of pathogens.</title>
        <authorList>
            <person name="Haridas S."/>
            <person name="Albert R."/>
            <person name="Binder M."/>
            <person name="Bloem J."/>
            <person name="Labutti K."/>
            <person name="Salamov A."/>
            <person name="Andreopoulos B."/>
            <person name="Baker S."/>
            <person name="Barry K."/>
            <person name="Bills G."/>
            <person name="Bluhm B."/>
            <person name="Cannon C."/>
            <person name="Castanera R."/>
            <person name="Culley D."/>
            <person name="Daum C."/>
            <person name="Ezra D."/>
            <person name="Gonzalez J."/>
            <person name="Henrissat B."/>
            <person name="Kuo A."/>
            <person name="Liang C."/>
            <person name="Lipzen A."/>
            <person name="Lutzoni F."/>
            <person name="Magnuson J."/>
            <person name="Mondo S."/>
            <person name="Nolan M."/>
            <person name="Ohm R."/>
            <person name="Pangilinan J."/>
            <person name="Park H.-J."/>
            <person name="Ramirez L."/>
            <person name="Alfaro M."/>
            <person name="Sun H."/>
            <person name="Tritt A."/>
            <person name="Yoshinaga Y."/>
            <person name="Zwiers L.-H."/>
            <person name="Turgeon B."/>
            <person name="Goodwin S."/>
            <person name="Spatafora J."/>
            <person name="Crous P."/>
            <person name="Grigoriev I."/>
        </authorList>
    </citation>
    <scope>NUCLEOTIDE SEQUENCE</scope>
    <source>
        <strain evidence="1">CBS 260.36</strain>
    </source>
</reference>
<dbReference type="EMBL" id="ML996082">
    <property type="protein sequence ID" value="KAF2156295.1"/>
    <property type="molecule type" value="Genomic_DNA"/>
</dbReference>